<evidence type="ECO:0000313" key="3">
    <source>
        <dbReference type="Proteomes" id="UP000239735"/>
    </source>
</evidence>
<dbReference type="EMBL" id="OKRB01000066">
    <property type="protein sequence ID" value="SPE18516.1"/>
    <property type="molecule type" value="Genomic_DNA"/>
</dbReference>
<gene>
    <name evidence="2" type="ORF">SBA5_1580003</name>
</gene>
<sequence length="165" mass="18387">MLIALVKMSHRDRNEALVPSANPGRAQVLYHVVTIGQTAAVFALMMMLRVENKRAAVWMSSAEDSNELQPYAPAAFPHERSEYKVAPELETRMAAQNATERRRGSMLQWANKAHQLARTEAYFYLSSGSPGQGVSRHAREVKAVVEVHKERTGARWACLVVAVLT</sequence>
<evidence type="ECO:0000256" key="1">
    <source>
        <dbReference type="SAM" id="Phobius"/>
    </source>
</evidence>
<dbReference type="AlphaFoldDB" id="A0A2N9L5D0"/>
<evidence type="ECO:0000313" key="2">
    <source>
        <dbReference type="EMBL" id="SPE18516.1"/>
    </source>
</evidence>
<keyword evidence="1" id="KW-1133">Transmembrane helix</keyword>
<reference evidence="3" key="1">
    <citation type="submission" date="2018-02" db="EMBL/GenBank/DDBJ databases">
        <authorList>
            <person name="Hausmann B."/>
        </authorList>
    </citation>
    <scope>NUCLEOTIDE SEQUENCE [LARGE SCALE GENOMIC DNA]</scope>
    <source>
        <strain evidence="3">Peat soil MAG SbA5</strain>
    </source>
</reference>
<feature type="transmembrane region" description="Helical" evidence="1">
    <location>
        <begin position="28"/>
        <end position="48"/>
    </location>
</feature>
<protein>
    <submittedName>
        <fullName evidence="2">Uncharacterized protein</fullName>
    </submittedName>
</protein>
<name>A0A2N9L5D0_9BACT</name>
<organism evidence="2 3">
    <name type="scientific">Candidatus Sulfuritelmatomonas gaucii</name>
    <dbReference type="NCBI Taxonomy" id="2043161"/>
    <lineage>
        <taxon>Bacteria</taxon>
        <taxon>Pseudomonadati</taxon>
        <taxon>Acidobacteriota</taxon>
        <taxon>Terriglobia</taxon>
        <taxon>Terriglobales</taxon>
        <taxon>Acidobacteriaceae</taxon>
        <taxon>Candidatus Sulfuritelmatomonas</taxon>
    </lineage>
</organism>
<dbReference type="Proteomes" id="UP000239735">
    <property type="component" value="Unassembled WGS sequence"/>
</dbReference>
<keyword evidence="1" id="KW-0472">Membrane</keyword>
<proteinExistence type="predicted"/>
<keyword evidence="1" id="KW-0812">Transmembrane</keyword>
<accession>A0A2N9L5D0</accession>